<feature type="chain" id="PRO_5045916828" evidence="1">
    <location>
        <begin position="29"/>
        <end position="128"/>
    </location>
</feature>
<name>A0ABT2ULC4_9BACL</name>
<organism evidence="2 3">
    <name type="scientific">Paenibacillus baimaensis</name>
    <dbReference type="NCBI Taxonomy" id="2982185"/>
    <lineage>
        <taxon>Bacteria</taxon>
        <taxon>Bacillati</taxon>
        <taxon>Bacillota</taxon>
        <taxon>Bacilli</taxon>
        <taxon>Bacillales</taxon>
        <taxon>Paenibacillaceae</taxon>
        <taxon>Paenibacillus</taxon>
    </lineage>
</organism>
<dbReference type="EMBL" id="JAOQIO010000094">
    <property type="protein sequence ID" value="MCU6795437.1"/>
    <property type="molecule type" value="Genomic_DNA"/>
</dbReference>
<evidence type="ECO:0000313" key="2">
    <source>
        <dbReference type="EMBL" id="MCU6795437.1"/>
    </source>
</evidence>
<feature type="signal peptide" evidence="1">
    <location>
        <begin position="1"/>
        <end position="28"/>
    </location>
</feature>
<keyword evidence="3" id="KW-1185">Reference proteome</keyword>
<gene>
    <name evidence="2" type="ORF">OB236_25320</name>
</gene>
<proteinExistence type="predicted"/>
<reference evidence="2 3" key="1">
    <citation type="submission" date="2022-09" db="EMBL/GenBank/DDBJ databases">
        <authorList>
            <person name="Han X.L."/>
            <person name="Wang Q."/>
            <person name="Lu T."/>
        </authorList>
    </citation>
    <scope>NUCLEOTIDE SEQUENCE [LARGE SCALE GENOMIC DNA]</scope>
    <source>
        <strain evidence="2 3">WQ 127069</strain>
    </source>
</reference>
<protein>
    <submittedName>
        <fullName evidence="2">Cadherin-like domain-containing protein</fullName>
    </submittedName>
</protein>
<comment type="caution">
    <text evidence="2">The sequence shown here is derived from an EMBL/GenBank/DDBJ whole genome shotgun (WGS) entry which is preliminary data.</text>
</comment>
<evidence type="ECO:0000256" key="1">
    <source>
        <dbReference type="SAM" id="SignalP"/>
    </source>
</evidence>
<keyword evidence="1" id="KW-0732">Signal</keyword>
<evidence type="ECO:0000313" key="3">
    <source>
        <dbReference type="Proteomes" id="UP001652445"/>
    </source>
</evidence>
<dbReference type="RefSeq" id="WP_262686374.1">
    <property type="nucleotide sequence ID" value="NZ_JAOQIO010000094.1"/>
</dbReference>
<accession>A0ABT2ULC4</accession>
<sequence length="128" mass="13413">MMRSMKKSVVSMLALFVLVFALAVPAFAAASNYQFLDSSGNPSSHANSFTSDAVITGSSVKVSYDSSVVTGLKVDSGSGYVTITPDTSVSGVISFTFTVADFTETLPVKLGINAGPHSGDMDLFIEWL</sequence>
<dbReference type="Proteomes" id="UP001652445">
    <property type="component" value="Unassembled WGS sequence"/>
</dbReference>